<dbReference type="Proteomes" id="UP001058974">
    <property type="component" value="Chromosome 1"/>
</dbReference>
<evidence type="ECO:0000313" key="2">
    <source>
        <dbReference type="Proteomes" id="UP001058974"/>
    </source>
</evidence>
<protein>
    <submittedName>
        <fullName evidence="1">Uncharacterized protein</fullName>
    </submittedName>
</protein>
<comment type="caution">
    <text evidence="1">The sequence shown here is derived from an EMBL/GenBank/DDBJ whole genome shotgun (WGS) entry which is preliminary data.</text>
</comment>
<name>A0A9D5BER4_PEA</name>
<dbReference type="Gramene" id="Psat01G0136500-T1">
    <property type="protein sequence ID" value="KAI5442270.1"/>
    <property type="gene ID" value="KIW84_011365"/>
</dbReference>
<keyword evidence="2" id="KW-1185">Reference proteome</keyword>
<sequence>MVEVKAVKETGTEGYVSVGKQATDGLNNYVPFGIPVKGEQVADVEPKATKGLNGKAPEATEGLRKKFEEISIVDGSNLGVDMVDLNNPPPPPEMEEVERCLKIEQEGMQFGYPKANKSLREYLWRCHKINYDMLMCPRCSIRICRRVAKDYERWQRTKTERNWRKESQLLEVYPKPGESLLGFIVHCYKYETECLMCPRCGAVYNRELAEAFERIPSNQGWDGHGVG</sequence>
<evidence type="ECO:0000313" key="1">
    <source>
        <dbReference type="EMBL" id="KAI5442270.1"/>
    </source>
</evidence>
<proteinExistence type="predicted"/>
<reference evidence="1 2" key="1">
    <citation type="journal article" date="2022" name="Nat. Genet.">
        <title>Improved pea reference genome and pan-genome highlight genomic features and evolutionary characteristics.</title>
        <authorList>
            <person name="Yang T."/>
            <person name="Liu R."/>
            <person name="Luo Y."/>
            <person name="Hu S."/>
            <person name="Wang D."/>
            <person name="Wang C."/>
            <person name="Pandey M.K."/>
            <person name="Ge S."/>
            <person name="Xu Q."/>
            <person name="Li N."/>
            <person name="Li G."/>
            <person name="Huang Y."/>
            <person name="Saxena R.K."/>
            <person name="Ji Y."/>
            <person name="Li M."/>
            <person name="Yan X."/>
            <person name="He Y."/>
            <person name="Liu Y."/>
            <person name="Wang X."/>
            <person name="Xiang C."/>
            <person name="Varshney R.K."/>
            <person name="Ding H."/>
            <person name="Gao S."/>
            <person name="Zong X."/>
        </authorList>
    </citation>
    <scope>NUCLEOTIDE SEQUENCE [LARGE SCALE GENOMIC DNA]</scope>
    <source>
        <strain evidence="1 2">cv. Zhongwan 6</strain>
    </source>
</reference>
<accession>A0A9D5BER4</accession>
<dbReference type="EMBL" id="JAMSHJ010000001">
    <property type="protein sequence ID" value="KAI5442270.1"/>
    <property type="molecule type" value="Genomic_DNA"/>
</dbReference>
<gene>
    <name evidence="1" type="ORF">KIW84_011365</name>
</gene>
<dbReference type="AlphaFoldDB" id="A0A9D5BER4"/>
<organism evidence="1 2">
    <name type="scientific">Pisum sativum</name>
    <name type="common">Garden pea</name>
    <name type="synonym">Lathyrus oleraceus</name>
    <dbReference type="NCBI Taxonomy" id="3888"/>
    <lineage>
        <taxon>Eukaryota</taxon>
        <taxon>Viridiplantae</taxon>
        <taxon>Streptophyta</taxon>
        <taxon>Embryophyta</taxon>
        <taxon>Tracheophyta</taxon>
        <taxon>Spermatophyta</taxon>
        <taxon>Magnoliopsida</taxon>
        <taxon>eudicotyledons</taxon>
        <taxon>Gunneridae</taxon>
        <taxon>Pentapetalae</taxon>
        <taxon>rosids</taxon>
        <taxon>fabids</taxon>
        <taxon>Fabales</taxon>
        <taxon>Fabaceae</taxon>
        <taxon>Papilionoideae</taxon>
        <taxon>50 kb inversion clade</taxon>
        <taxon>NPAAA clade</taxon>
        <taxon>Hologalegina</taxon>
        <taxon>IRL clade</taxon>
        <taxon>Fabeae</taxon>
        <taxon>Lathyrus</taxon>
    </lineage>
</organism>